<proteinExistence type="inferred from homology"/>
<dbReference type="Proteomes" id="UP000217528">
    <property type="component" value="Unassembled WGS sequence"/>
</dbReference>
<dbReference type="RefSeq" id="WP_095608730.1">
    <property type="nucleotide sequence ID" value="NZ_CAUHCB010000002.1"/>
</dbReference>
<dbReference type="Gene3D" id="3.40.30.10">
    <property type="entry name" value="Glutaredoxin"/>
    <property type="match status" value="1"/>
</dbReference>
<dbReference type="SUPFAM" id="SSF52833">
    <property type="entry name" value="Thioredoxin-like"/>
    <property type="match status" value="1"/>
</dbReference>
<dbReference type="OrthoDB" id="35385at2157"/>
<dbReference type="InterPro" id="IPR011767">
    <property type="entry name" value="GLR_AS"/>
</dbReference>
<dbReference type="PANTHER" id="PTHR37170">
    <property type="entry name" value="GLUTAREDOXIN-RELATED"/>
    <property type="match status" value="1"/>
</dbReference>
<dbReference type="CDD" id="cd02973">
    <property type="entry name" value="TRX_GRX_like"/>
    <property type="match status" value="1"/>
</dbReference>
<dbReference type="AlphaFoldDB" id="A0A2A2HDG1"/>
<keyword evidence="2" id="KW-0249">Electron transport</keyword>
<accession>A0A2A2HDG1</accession>
<dbReference type="Proteomes" id="UP000246004">
    <property type="component" value="Unassembled WGS sequence"/>
</dbReference>
<evidence type="ECO:0000313" key="6">
    <source>
        <dbReference type="Proteomes" id="UP000217528"/>
    </source>
</evidence>
<dbReference type="PANTHER" id="PTHR37170:SF1">
    <property type="entry name" value="GLUTAREDOXIN-LIKE PROTEIN"/>
    <property type="match status" value="1"/>
</dbReference>
<dbReference type="EMBL" id="LMVN01000019">
    <property type="protein sequence ID" value="PAV07360.1"/>
    <property type="molecule type" value="Genomic_DNA"/>
</dbReference>
<reference evidence="4 6" key="2">
    <citation type="journal article" date="2017" name="BMC Genomics">
        <title>Genomic analysis of methanogenic archaea reveals a shift towards energy conservation.</title>
        <authorList>
            <person name="Gilmore S.P."/>
            <person name="Henske J.K."/>
            <person name="Sexton J.A."/>
            <person name="Solomon K.V."/>
            <person name="Seppala S."/>
            <person name="Yoo J.I."/>
            <person name="Huyett L.M."/>
            <person name="Pressman A."/>
            <person name="Cogan J.Z."/>
            <person name="Kivenson V."/>
            <person name="Peng X."/>
            <person name="Tan Y."/>
            <person name="Valentine D.L."/>
            <person name="O'Malley M.A."/>
        </authorList>
    </citation>
    <scope>NUCLEOTIDE SEQUENCE [LARGE SCALE GENOMIC DNA]</scope>
    <source>
        <strain evidence="4 6">1R-7</strain>
    </source>
</reference>
<evidence type="ECO:0000259" key="3">
    <source>
        <dbReference type="Pfam" id="PF13192"/>
    </source>
</evidence>
<dbReference type="EMBL" id="LWMS01000042">
    <property type="protein sequence ID" value="PWL07937.1"/>
    <property type="molecule type" value="Genomic_DNA"/>
</dbReference>
<sequence length="85" mass="9532">MTVKLEVFTSQTCPYCPMAVEVAEEAKKQLGDKIDFEHYDVAEHMDLVQKYQIMSVPTIIIDGEVAFVGAPSAQELISKLEQKIN</sequence>
<evidence type="ECO:0000256" key="2">
    <source>
        <dbReference type="ARBA" id="ARBA00022982"/>
    </source>
</evidence>
<dbReference type="PROSITE" id="PS51354">
    <property type="entry name" value="GLUTAREDOXIN_2"/>
    <property type="match status" value="1"/>
</dbReference>
<dbReference type="PROSITE" id="PS00195">
    <property type="entry name" value="GLUTAREDOXIN_1"/>
    <property type="match status" value="1"/>
</dbReference>
<dbReference type="InterPro" id="IPR012336">
    <property type="entry name" value="Thioredoxin-like_fold"/>
</dbReference>
<feature type="domain" description="Thioredoxin-like fold" evidence="3">
    <location>
        <begin position="4"/>
        <end position="78"/>
    </location>
</feature>
<name>A0A2A2HDG1_9EURY</name>
<organism evidence="4 6">
    <name type="scientific">Methanosphaera cuniculi</name>
    <dbReference type="NCBI Taxonomy" id="1077256"/>
    <lineage>
        <taxon>Archaea</taxon>
        <taxon>Methanobacteriati</taxon>
        <taxon>Methanobacteriota</taxon>
        <taxon>Methanomada group</taxon>
        <taxon>Methanobacteria</taxon>
        <taxon>Methanobacteriales</taxon>
        <taxon>Methanobacteriaceae</taxon>
        <taxon>Methanosphaera</taxon>
    </lineage>
</organism>
<comment type="similarity">
    <text evidence="1">Belongs to the glutaredoxin family.</text>
</comment>
<dbReference type="InterPro" id="IPR036249">
    <property type="entry name" value="Thioredoxin-like_sf"/>
</dbReference>
<evidence type="ECO:0000256" key="1">
    <source>
        <dbReference type="ARBA" id="ARBA00007787"/>
    </source>
</evidence>
<keyword evidence="6" id="KW-1185">Reference proteome</keyword>
<keyword evidence="2" id="KW-0813">Transport</keyword>
<evidence type="ECO:0000313" key="7">
    <source>
        <dbReference type="Proteomes" id="UP000246004"/>
    </source>
</evidence>
<comment type="caution">
    <text evidence="4">The sequence shown here is derived from an EMBL/GenBank/DDBJ whole genome shotgun (WGS) entry which is preliminary data.</text>
</comment>
<protein>
    <submittedName>
        <fullName evidence="4">Thioredoxin</fullName>
    </submittedName>
</protein>
<evidence type="ECO:0000313" key="5">
    <source>
        <dbReference type="EMBL" id="PWL07937.1"/>
    </source>
</evidence>
<dbReference type="Pfam" id="PF13192">
    <property type="entry name" value="Thioredoxin_3"/>
    <property type="match status" value="1"/>
</dbReference>
<reference evidence="5 7" key="1">
    <citation type="submission" date="2016-04" db="EMBL/GenBank/DDBJ databases">
        <title>Genome sequence of Methanosphaera cuniculi DSM 4103.</title>
        <authorList>
            <person name="Poehlein A."/>
            <person name="Seedorf H."/>
            <person name="Daniel R."/>
        </authorList>
    </citation>
    <scope>NUCLEOTIDE SEQUENCE [LARGE SCALE GENOMIC DNA]</scope>
    <source>
        <strain evidence="5 7">DSM 4103</strain>
    </source>
</reference>
<evidence type="ECO:0000313" key="4">
    <source>
        <dbReference type="EMBL" id="PAV07360.1"/>
    </source>
</evidence>
<gene>
    <name evidence="5" type="primary">trxA</name>
    <name evidence="4" type="ORF">ASJ82_00510</name>
    <name evidence="5" type="ORF">MSCUN_11800</name>
</gene>